<keyword evidence="2" id="KW-0540">Nuclease</keyword>
<dbReference type="RefSeq" id="WP_205085000.1">
    <property type="nucleotide sequence ID" value="NZ_JAFEUF010000146.1"/>
</dbReference>
<dbReference type="GO" id="GO:0004519">
    <property type="term" value="F:endonuclease activity"/>
    <property type="evidence" value="ECO:0007669"/>
    <property type="project" value="UniProtKB-KW"/>
</dbReference>
<feature type="domain" description="HNH" evidence="1">
    <location>
        <begin position="164"/>
        <end position="205"/>
    </location>
</feature>
<keyword evidence="2" id="KW-0255">Endonuclease</keyword>
<evidence type="ECO:0000313" key="2">
    <source>
        <dbReference type="EMBL" id="MBM7056834.1"/>
    </source>
</evidence>
<protein>
    <submittedName>
        <fullName evidence="2">HNH endonuclease</fullName>
    </submittedName>
</protein>
<organism evidence="2 3">
    <name type="scientific">Streptomyces durocortorensis</name>
    <dbReference type="NCBI Taxonomy" id="2811104"/>
    <lineage>
        <taxon>Bacteria</taxon>
        <taxon>Bacillati</taxon>
        <taxon>Actinomycetota</taxon>
        <taxon>Actinomycetes</taxon>
        <taxon>Kitasatosporales</taxon>
        <taxon>Streptomycetaceae</taxon>
        <taxon>Streptomyces</taxon>
    </lineage>
</organism>
<keyword evidence="3" id="KW-1185">Reference proteome</keyword>
<name>A0ABS2I3Q8_9ACTN</name>
<accession>A0ABS2I3Q8</accession>
<gene>
    <name evidence="2" type="ORF">JS521_23875</name>
</gene>
<comment type="caution">
    <text evidence="2">The sequence shown here is derived from an EMBL/GenBank/DDBJ whole genome shotgun (WGS) entry which is preliminary data.</text>
</comment>
<sequence>MSARNGYTQERLAEAARRCADIQEVIAFLGTRPYGRLSRYLLARFEHYGIDISHFSRRGYHRAGERPSTAELAEAVAAAVSIADALRRLGRADTTSQRQHLRTWIAADGLSISHFLGQGHQRGRAGPTPLRTAEQVLVQHEGKRRTKTALLRRALREAGLADECAECGTPALWLGKPMTLEVDHINGDWSDDRRENLRLLCPNCHAVTRTWCRGGKVTLP</sequence>
<evidence type="ECO:0000313" key="3">
    <source>
        <dbReference type="Proteomes" id="UP000712045"/>
    </source>
</evidence>
<dbReference type="InterPro" id="IPR003615">
    <property type="entry name" value="HNH_nuc"/>
</dbReference>
<proteinExistence type="predicted"/>
<dbReference type="Proteomes" id="UP000712045">
    <property type="component" value="Unassembled WGS sequence"/>
</dbReference>
<dbReference type="EMBL" id="JAFEUF010000146">
    <property type="protein sequence ID" value="MBM7056834.1"/>
    <property type="molecule type" value="Genomic_DNA"/>
</dbReference>
<reference evidence="2 3" key="1">
    <citation type="submission" date="2021-02" db="EMBL/GenBank/DDBJ databases">
        <title>Genome Streptomyces sp. RHZ10.</title>
        <authorList>
            <person name="Besaury L."/>
        </authorList>
    </citation>
    <scope>NUCLEOTIDE SEQUENCE [LARGE SCALE GENOMIC DNA]</scope>
    <source>
        <strain evidence="2 3">RHZ10</strain>
    </source>
</reference>
<dbReference type="CDD" id="cd00085">
    <property type="entry name" value="HNHc"/>
    <property type="match status" value="1"/>
</dbReference>
<dbReference type="Pfam" id="PF01844">
    <property type="entry name" value="HNH"/>
    <property type="match status" value="1"/>
</dbReference>
<keyword evidence="2" id="KW-0378">Hydrolase</keyword>
<dbReference type="InterPro" id="IPR002711">
    <property type="entry name" value="HNH"/>
</dbReference>
<evidence type="ECO:0000259" key="1">
    <source>
        <dbReference type="Pfam" id="PF01844"/>
    </source>
</evidence>